<sequence>MTTSGCYCFVPVSSYWFPTGDVTTWAGSVWIQKIQYLEHFFSVINTIEKFCKIIYGIYVVSGFV</sequence>
<evidence type="ECO:0000313" key="1">
    <source>
        <dbReference type="EMBL" id="VEN43954.1"/>
    </source>
</evidence>
<accession>A0A653C939</accession>
<name>A0A653C939_CALMS</name>
<gene>
    <name evidence="1" type="ORF">CALMAC_LOCUS6931</name>
</gene>
<dbReference type="EMBL" id="CAACVG010007165">
    <property type="protein sequence ID" value="VEN43954.1"/>
    <property type="molecule type" value="Genomic_DNA"/>
</dbReference>
<evidence type="ECO:0000313" key="2">
    <source>
        <dbReference type="Proteomes" id="UP000410492"/>
    </source>
</evidence>
<dbReference type="Proteomes" id="UP000410492">
    <property type="component" value="Unassembled WGS sequence"/>
</dbReference>
<organism evidence="1 2">
    <name type="scientific">Callosobruchus maculatus</name>
    <name type="common">Southern cowpea weevil</name>
    <name type="synonym">Pulse bruchid</name>
    <dbReference type="NCBI Taxonomy" id="64391"/>
    <lineage>
        <taxon>Eukaryota</taxon>
        <taxon>Metazoa</taxon>
        <taxon>Ecdysozoa</taxon>
        <taxon>Arthropoda</taxon>
        <taxon>Hexapoda</taxon>
        <taxon>Insecta</taxon>
        <taxon>Pterygota</taxon>
        <taxon>Neoptera</taxon>
        <taxon>Endopterygota</taxon>
        <taxon>Coleoptera</taxon>
        <taxon>Polyphaga</taxon>
        <taxon>Cucujiformia</taxon>
        <taxon>Chrysomeloidea</taxon>
        <taxon>Chrysomelidae</taxon>
        <taxon>Bruchinae</taxon>
        <taxon>Bruchini</taxon>
        <taxon>Callosobruchus</taxon>
    </lineage>
</organism>
<protein>
    <submittedName>
        <fullName evidence="1">Uncharacterized protein</fullName>
    </submittedName>
</protein>
<dbReference type="AlphaFoldDB" id="A0A653C939"/>
<keyword evidence="2" id="KW-1185">Reference proteome</keyword>
<proteinExistence type="predicted"/>
<reference evidence="1 2" key="1">
    <citation type="submission" date="2019-01" db="EMBL/GenBank/DDBJ databases">
        <authorList>
            <person name="Sayadi A."/>
        </authorList>
    </citation>
    <scope>NUCLEOTIDE SEQUENCE [LARGE SCALE GENOMIC DNA]</scope>
</reference>